<feature type="domain" description="Cell envelope-related transcriptional attenuator" evidence="4">
    <location>
        <begin position="105"/>
        <end position="291"/>
    </location>
</feature>
<dbReference type="Gene3D" id="3.40.630.190">
    <property type="entry name" value="LCP protein"/>
    <property type="match status" value="1"/>
</dbReference>
<feature type="transmembrane region" description="Helical" evidence="3">
    <location>
        <begin position="12"/>
        <end position="38"/>
    </location>
</feature>
<dbReference type="InterPro" id="IPR004474">
    <property type="entry name" value="LytR_CpsA_psr"/>
</dbReference>
<sequence length="428" mass="45512">MRRRAGAGPSRATVVARAAAVTVCSLSLMGAGVSWYAYHELETGATTSDALSSIQKNAPAKLDNSVNLLLIGLDSRKDMDGKDLPPEVVRDELHAGASSDVGGYNTNSLILIHIPAGGKAKAQAVSIPRDDYVMTYNGDGSQQGMHKIKEAYGRAKSAAEPALKAKGLSDAELERQSREAGRKATLVTVQKFLDVHIDHFAEVNLIGFYDVAKAIGPIDVCLKRATKDPAMKGQGSGADFHKGINTLSTPSQALAFVRQRHNLNDPDGTGNSGDFARTHRQQAFITSAMIALKKKGIIGNLGKMQSLLDVVKKDIVIDNRWNLLDFAQQAPNLTGGNVVFNTLPVKALSDVNIPGEGKQSVNEVDVAQVRKTVRTLFTQESQPDPKPSASSPAPSRTPDAKPSPSSSSSPRLTFQGPEVDGGDIPCVD</sequence>
<keyword evidence="3" id="KW-0812">Transmembrane</keyword>
<dbReference type="Pfam" id="PF03816">
    <property type="entry name" value="LytR_cpsA_psr"/>
    <property type="match status" value="1"/>
</dbReference>
<protein>
    <submittedName>
        <fullName evidence="5">LCP family protein</fullName>
    </submittedName>
</protein>
<comment type="caution">
    <text evidence="5">The sequence shown here is derived from an EMBL/GenBank/DDBJ whole genome shotgun (WGS) entry which is preliminary data.</text>
</comment>
<keyword evidence="3" id="KW-1133">Transmembrane helix</keyword>
<dbReference type="PANTHER" id="PTHR33392">
    <property type="entry name" value="POLYISOPRENYL-TEICHOIC ACID--PEPTIDOGLYCAN TEICHOIC ACID TRANSFERASE TAGU"/>
    <property type="match status" value="1"/>
</dbReference>
<dbReference type="NCBIfam" id="TIGR00350">
    <property type="entry name" value="lytR_cpsA_psr"/>
    <property type="match status" value="1"/>
</dbReference>
<feature type="region of interest" description="Disordered" evidence="2">
    <location>
        <begin position="377"/>
        <end position="428"/>
    </location>
</feature>
<organism evidence="5 6">
    <name type="scientific">Streptomyces gamaensis</name>
    <dbReference type="NCBI Taxonomy" id="1763542"/>
    <lineage>
        <taxon>Bacteria</taxon>
        <taxon>Bacillati</taxon>
        <taxon>Actinomycetota</taxon>
        <taxon>Actinomycetes</taxon>
        <taxon>Kitasatosporales</taxon>
        <taxon>Streptomycetaceae</taxon>
        <taxon>Streptomyces</taxon>
    </lineage>
</organism>
<keyword evidence="6" id="KW-1185">Reference proteome</keyword>
<dbReference type="Proteomes" id="UP001596083">
    <property type="component" value="Unassembled WGS sequence"/>
</dbReference>
<accession>A0ABW0Z6X1</accession>
<evidence type="ECO:0000256" key="1">
    <source>
        <dbReference type="ARBA" id="ARBA00006068"/>
    </source>
</evidence>
<evidence type="ECO:0000259" key="4">
    <source>
        <dbReference type="Pfam" id="PF03816"/>
    </source>
</evidence>
<evidence type="ECO:0000256" key="2">
    <source>
        <dbReference type="SAM" id="MobiDB-lite"/>
    </source>
</evidence>
<reference evidence="6" key="1">
    <citation type="journal article" date="2019" name="Int. J. Syst. Evol. Microbiol.">
        <title>The Global Catalogue of Microorganisms (GCM) 10K type strain sequencing project: providing services to taxonomists for standard genome sequencing and annotation.</title>
        <authorList>
            <consortium name="The Broad Institute Genomics Platform"/>
            <consortium name="The Broad Institute Genome Sequencing Center for Infectious Disease"/>
            <person name="Wu L."/>
            <person name="Ma J."/>
        </authorList>
    </citation>
    <scope>NUCLEOTIDE SEQUENCE [LARGE SCALE GENOMIC DNA]</scope>
    <source>
        <strain evidence="6">CGMCC 4.7304</strain>
    </source>
</reference>
<dbReference type="RefSeq" id="WP_390317704.1">
    <property type="nucleotide sequence ID" value="NZ_JBHSPB010000011.1"/>
</dbReference>
<keyword evidence="3" id="KW-0472">Membrane</keyword>
<gene>
    <name evidence="5" type="ORF">ACFP1Z_19320</name>
</gene>
<dbReference type="InterPro" id="IPR050922">
    <property type="entry name" value="LytR/CpsA/Psr_CW_biosynth"/>
</dbReference>
<dbReference type="EMBL" id="JBHSPB010000011">
    <property type="protein sequence ID" value="MFC5722320.1"/>
    <property type="molecule type" value="Genomic_DNA"/>
</dbReference>
<evidence type="ECO:0000313" key="5">
    <source>
        <dbReference type="EMBL" id="MFC5722320.1"/>
    </source>
</evidence>
<name>A0ABW0Z6X1_9ACTN</name>
<dbReference type="PANTHER" id="PTHR33392:SF6">
    <property type="entry name" value="POLYISOPRENYL-TEICHOIC ACID--PEPTIDOGLYCAN TEICHOIC ACID TRANSFERASE TAGU"/>
    <property type="match status" value="1"/>
</dbReference>
<comment type="similarity">
    <text evidence="1">Belongs to the LytR/CpsA/Psr (LCP) family.</text>
</comment>
<evidence type="ECO:0000313" key="6">
    <source>
        <dbReference type="Proteomes" id="UP001596083"/>
    </source>
</evidence>
<proteinExistence type="inferred from homology"/>
<evidence type="ECO:0000256" key="3">
    <source>
        <dbReference type="SAM" id="Phobius"/>
    </source>
</evidence>